<dbReference type="OrthoDB" id="18595at2759"/>
<sequence>MYGLDALVARATPPYNVLGSTLFLSYIVLALYFTTSILLSLYRQYIAIFFSANAAKDDKKTEAIKSVRARHINIYAFLSSISFATLSYHMLGFLIASYTNWAGPQGLWETDMTIESLKSWMLETSLFESFAKELVRDGPSTAWTQAAIVGTWFWNIWMAGKASERRFDRKMMFPYIMLGQILPVSLTVSLFVIQLHLSSSDLQSSAAPASEKQADTANTNGPNRPKKTYKKTSLTLPTILLNASLIALPRLRNHLVFIPLVLMTRVILLLPHSGRVSLRGADVMQSISISGGFVVANLVITRKAAGWRDVARGLWTGGQAVKALGWDGNLGAVVYVVLGWGGGV</sequence>
<keyword evidence="2" id="KW-0472">Membrane</keyword>
<dbReference type="RefSeq" id="XP_033685415.1">
    <property type="nucleotide sequence ID" value="XM_033831536.1"/>
</dbReference>
<keyword evidence="4" id="KW-1185">Reference proteome</keyword>
<dbReference type="GeneID" id="54584866"/>
<evidence type="ECO:0000313" key="3">
    <source>
        <dbReference type="EMBL" id="KAF2250411.1"/>
    </source>
</evidence>
<dbReference type="EMBL" id="ML987194">
    <property type="protein sequence ID" value="KAF2250411.1"/>
    <property type="molecule type" value="Genomic_DNA"/>
</dbReference>
<reference evidence="3" key="1">
    <citation type="journal article" date="2020" name="Stud. Mycol.">
        <title>101 Dothideomycetes genomes: a test case for predicting lifestyles and emergence of pathogens.</title>
        <authorList>
            <person name="Haridas S."/>
            <person name="Albert R."/>
            <person name="Binder M."/>
            <person name="Bloem J."/>
            <person name="Labutti K."/>
            <person name="Salamov A."/>
            <person name="Andreopoulos B."/>
            <person name="Baker S."/>
            <person name="Barry K."/>
            <person name="Bills G."/>
            <person name="Bluhm B."/>
            <person name="Cannon C."/>
            <person name="Castanera R."/>
            <person name="Culley D."/>
            <person name="Daum C."/>
            <person name="Ezra D."/>
            <person name="Gonzalez J."/>
            <person name="Henrissat B."/>
            <person name="Kuo A."/>
            <person name="Liang C."/>
            <person name="Lipzen A."/>
            <person name="Lutzoni F."/>
            <person name="Magnuson J."/>
            <person name="Mondo S."/>
            <person name="Nolan M."/>
            <person name="Ohm R."/>
            <person name="Pangilinan J."/>
            <person name="Park H.-J."/>
            <person name="Ramirez L."/>
            <person name="Alfaro M."/>
            <person name="Sun H."/>
            <person name="Tritt A."/>
            <person name="Yoshinaga Y."/>
            <person name="Zwiers L.-H."/>
            <person name="Turgeon B."/>
            <person name="Goodwin S."/>
            <person name="Spatafora J."/>
            <person name="Crous P."/>
            <person name="Grigoriev I."/>
        </authorList>
    </citation>
    <scope>NUCLEOTIDE SEQUENCE</scope>
    <source>
        <strain evidence="3">CBS 122368</strain>
    </source>
</reference>
<evidence type="ECO:0000256" key="1">
    <source>
        <dbReference type="SAM" id="MobiDB-lite"/>
    </source>
</evidence>
<feature type="region of interest" description="Disordered" evidence="1">
    <location>
        <begin position="206"/>
        <end position="229"/>
    </location>
</feature>
<feature type="transmembrane region" description="Helical" evidence="2">
    <location>
        <begin position="74"/>
        <end position="98"/>
    </location>
</feature>
<feature type="transmembrane region" description="Helical" evidence="2">
    <location>
        <begin position="23"/>
        <end position="42"/>
    </location>
</feature>
<protein>
    <submittedName>
        <fullName evidence="3">Uncharacterized protein</fullName>
    </submittedName>
</protein>
<evidence type="ECO:0000256" key="2">
    <source>
        <dbReference type="SAM" id="Phobius"/>
    </source>
</evidence>
<gene>
    <name evidence="3" type="ORF">BU26DRAFT_540175</name>
</gene>
<evidence type="ECO:0000313" key="4">
    <source>
        <dbReference type="Proteomes" id="UP000800094"/>
    </source>
</evidence>
<keyword evidence="2" id="KW-0812">Transmembrane</keyword>
<accession>A0A6A6IJ23</accession>
<feature type="transmembrane region" description="Helical" evidence="2">
    <location>
        <begin position="172"/>
        <end position="193"/>
    </location>
</feature>
<dbReference type="Proteomes" id="UP000800094">
    <property type="component" value="Unassembled WGS sequence"/>
</dbReference>
<name>A0A6A6IJ23_9PLEO</name>
<feature type="transmembrane region" description="Helical" evidence="2">
    <location>
        <begin position="142"/>
        <end position="160"/>
    </location>
</feature>
<organism evidence="3 4">
    <name type="scientific">Trematosphaeria pertusa</name>
    <dbReference type="NCBI Taxonomy" id="390896"/>
    <lineage>
        <taxon>Eukaryota</taxon>
        <taxon>Fungi</taxon>
        <taxon>Dikarya</taxon>
        <taxon>Ascomycota</taxon>
        <taxon>Pezizomycotina</taxon>
        <taxon>Dothideomycetes</taxon>
        <taxon>Pleosporomycetidae</taxon>
        <taxon>Pleosporales</taxon>
        <taxon>Massarineae</taxon>
        <taxon>Trematosphaeriaceae</taxon>
        <taxon>Trematosphaeria</taxon>
    </lineage>
</organism>
<keyword evidence="2" id="KW-1133">Transmembrane helix</keyword>
<dbReference type="AlphaFoldDB" id="A0A6A6IJ23"/>
<proteinExistence type="predicted"/>